<dbReference type="GO" id="GO:0005576">
    <property type="term" value="C:extracellular region"/>
    <property type="evidence" value="ECO:0007669"/>
    <property type="project" value="UniProtKB-SubCell"/>
</dbReference>
<evidence type="ECO:0000256" key="3">
    <source>
        <dbReference type="ARBA" id="ARBA00022525"/>
    </source>
</evidence>
<dbReference type="PRINTS" id="PR00722">
    <property type="entry name" value="CHYMOTRYPSIN"/>
</dbReference>
<dbReference type="KEGG" id="psoj:PHYSODRAFT_341741"/>
<dbReference type="InterPro" id="IPR050430">
    <property type="entry name" value="Peptidase_S1"/>
</dbReference>
<dbReference type="GO" id="GO:0004252">
    <property type="term" value="F:serine-type endopeptidase activity"/>
    <property type="evidence" value="ECO:0007669"/>
    <property type="project" value="InterPro"/>
</dbReference>
<dbReference type="Pfam" id="PF00089">
    <property type="entry name" value="Trypsin"/>
    <property type="match status" value="1"/>
</dbReference>
<keyword evidence="11" id="KW-1185">Reference proteome</keyword>
<feature type="domain" description="Peptidase S1" evidence="9">
    <location>
        <begin position="28"/>
        <end position="262"/>
    </location>
</feature>
<evidence type="ECO:0000313" key="10">
    <source>
        <dbReference type="EMBL" id="EGZ06482.1"/>
    </source>
</evidence>
<dbReference type="PROSITE" id="PS51257">
    <property type="entry name" value="PROKAR_LIPOPROTEIN"/>
    <property type="match status" value="1"/>
</dbReference>
<dbReference type="SMR" id="G5AE80"/>
<name>G5AE80_PHYSP</name>
<dbReference type="STRING" id="1094619.G5AE80"/>
<sequence>MKTFPFAAVLLALGCGGARAEHTERVLVVGGSVVPSGTKTYNVGIRTTLEGDTFCVGELVAPSYVLTTAACTNGKNPYAASGTYEYVSTGTHYLNSSLDGEKFKIVSAWNHTGYNDTNGAYDFALLKLEKPSKFPPVKLPAANDSDTKPGMWTTFMGWGDTSYPNGTRSYELQRVDLELWDNEACLSEFVVDDTMVCAGGAAGKDSCVGDSGGPLIKDKGTGDSDDILVGLSSWGVRCEDEGMPTVYSRVSTAVEWINSMMKN</sequence>
<dbReference type="RefSeq" id="XP_009538379.1">
    <property type="nucleotide sequence ID" value="XM_009540084.1"/>
</dbReference>
<evidence type="ECO:0000256" key="2">
    <source>
        <dbReference type="ARBA" id="ARBA00007664"/>
    </source>
</evidence>
<keyword evidence="4 8" id="KW-0732">Signal</keyword>
<comment type="subcellular location">
    <subcellularLocation>
        <location evidence="1">Secreted</location>
    </subcellularLocation>
</comment>
<organism evidence="10 11">
    <name type="scientific">Phytophthora sojae (strain P6497)</name>
    <name type="common">Soybean stem and root rot agent</name>
    <name type="synonym">Phytophthora megasperma f. sp. glycines</name>
    <dbReference type="NCBI Taxonomy" id="1094619"/>
    <lineage>
        <taxon>Eukaryota</taxon>
        <taxon>Sar</taxon>
        <taxon>Stramenopiles</taxon>
        <taxon>Oomycota</taxon>
        <taxon>Peronosporomycetes</taxon>
        <taxon>Peronosporales</taxon>
        <taxon>Peronosporaceae</taxon>
        <taxon>Phytophthora</taxon>
    </lineage>
</organism>
<keyword evidence="10" id="KW-0378">Hydrolase</keyword>
<dbReference type="InterPro" id="IPR001254">
    <property type="entry name" value="Trypsin_dom"/>
</dbReference>
<evidence type="ECO:0000259" key="9">
    <source>
        <dbReference type="PROSITE" id="PS50240"/>
    </source>
</evidence>
<dbReference type="FunFam" id="2.40.10.10:FF:000156">
    <property type="entry name" value="MIP06385p"/>
    <property type="match status" value="1"/>
</dbReference>
<keyword evidence="10" id="KW-0645">Protease</keyword>
<feature type="signal peptide" evidence="8">
    <location>
        <begin position="1"/>
        <end position="20"/>
    </location>
</feature>
<dbReference type="InterPro" id="IPR033116">
    <property type="entry name" value="TRYPSIN_SER"/>
</dbReference>
<dbReference type="AlphaFoldDB" id="G5AE80"/>
<dbReference type="InterPro" id="IPR043504">
    <property type="entry name" value="Peptidase_S1_PA_chymotrypsin"/>
</dbReference>
<dbReference type="SUPFAM" id="SSF50494">
    <property type="entry name" value="Trypsin-like serine proteases"/>
    <property type="match status" value="1"/>
</dbReference>
<keyword evidence="3" id="KW-0964">Secreted</keyword>
<evidence type="ECO:0000256" key="4">
    <source>
        <dbReference type="ARBA" id="ARBA00022729"/>
    </source>
</evidence>
<dbReference type="Gene3D" id="2.40.10.10">
    <property type="entry name" value="Trypsin-like serine proteases"/>
    <property type="match status" value="1"/>
</dbReference>
<dbReference type="GO" id="GO:0006508">
    <property type="term" value="P:proteolysis"/>
    <property type="evidence" value="ECO:0007669"/>
    <property type="project" value="UniProtKB-KW"/>
</dbReference>
<dbReference type="PANTHER" id="PTHR24276:SF98">
    <property type="entry name" value="FI18310P1-RELATED"/>
    <property type="match status" value="1"/>
</dbReference>
<keyword evidence="7" id="KW-0325">Glycoprotein</keyword>
<evidence type="ECO:0000256" key="8">
    <source>
        <dbReference type="SAM" id="SignalP"/>
    </source>
</evidence>
<dbReference type="InterPro" id="IPR001314">
    <property type="entry name" value="Peptidase_S1A"/>
</dbReference>
<dbReference type="PANTHER" id="PTHR24276">
    <property type="entry name" value="POLYSERASE-RELATED"/>
    <property type="match status" value="1"/>
</dbReference>
<comment type="similarity">
    <text evidence="2">Belongs to the peptidase S1 family.</text>
</comment>
<dbReference type="Proteomes" id="UP000002640">
    <property type="component" value="Unassembled WGS sequence"/>
</dbReference>
<dbReference type="PROSITE" id="PS00135">
    <property type="entry name" value="TRYPSIN_SER"/>
    <property type="match status" value="1"/>
</dbReference>
<feature type="chain" id="PRO_5003473463" evidence="8">
    <location>
        <begin position="21"/>
        <end position="263"/>
    </location>
</feature>
<dbReference type="CDD" id="cd00190">
    <property type="entry name" value="Tryp_SPc"/>
    <property type="match status" value="1"/>
</dbReference>
<evidence type="ECO:0000256" key="1">
    <source>
        <dbReference type="ARBA" id="ARBA00004613"/>
    </source>
</evidence>
<dbReference type="InParanoid" id="G5AE80"/>
<evidence type="ECO:0000256" key="6">
    <source>
        <dbReference type="ARBA" id="ARBA00023157"/>
    </source>
</evidence>
<keyword evidence="5" id="KW-0843">Virulence</keyword>
<dbReference type="GeneID" id="20648140"/>
<evidence type="ECO:0000313" key="11">
    <source>
        <dbReference type="Proteomes" id="UP000002640"/>
    </source>
</evidence>
<evidence type="ECO:0000256" key="5">
    <source>
        <dbReference type="ARBA" id="ARBA00023026"/>
    </source>
</evidence>
<dbReference type="PROSITE" id="PS50240">
    <property type="entry name" value="TRYPSIN_DOM"/>
    <property type="match status" value="1"/>
</dbReference>
<keyword evidence="6" id="KW-1015">Disulfide bond</keyword>
<dbReference type="EMBL" id="JH159164">
    <property type="protein sequence ID" value="EGZ06482.1"/>
    <property type="molecule type" value="Genomic_DNA"/>
</dbReference>
<accession>G5AE80</accession>
<reference evidence="10 11" key="1">
    <citation type="journal article" date="2006" name="Science">
        <title>Phytophthora genome sequences uncover evolutionary origins and mechanisms of pathogenesis.</title>
        <authorList>
            <person name="Tyler B.M."/>
            <person name="Tripathy S."/>
            <person name="Zhang X."/>
            <person name="Dehal P."/>
            <person name="Jiang R.H."/>
            <person name="Aerts A."/>
            <person name="Arredondo F.D."/>
            <person name="Baxter L."/>
            <person name="Bensasson D."/>
            <person name="Beynon J.L."/>
            <person name="Chapman J."/>
            <person name="Damasceno C.M."/>
            <person name="Dorrance A.E."/>
            <person name="Dou D."/>
            <person name="Dickerman A.W."/>
            <person name="Dubchak I.L."/>
            <person name="Garbelotto M."/>
            <person name="Gijzen M."/>
            <person name="Gordon S.G."/>
            <person name="Govers F."/>
            <person name="Grunwald N.J."/>
            <person name="Huang W."/>
            <person name="Ivors K.L."/>
            <person name="Jones R.W."/>
            <person name="Kamoun S."/>
            <person name="Krampis K."/>
            <person name="Lamour K.H."/>
            <person name="Lee M.K."/>
            <person name="McDonald W.H."/>
            <person name="Medina M."/>
            <person name="Meijer H.J."/>
            <person name="Nordberg E.K."/>
            <person name="Maclean D.J."/>
            <person name="Ospina-Giraldo M.D."/>
            <person name="Morris P.F."/>
            <person name="Phuntumart V."/>
            <person name="Putnam N.H."/>
            <person name="Rash S."/>
            <person name="Rose J.K."/>
            <person name="Sakihama Y."/>
            <person name="Salamov A.A."/>
            <person name="Savidor A."/>
            <person name="Scheuring C.F."/>
            <person name="Smith B.M."/>
            <person name="Sobral B.W."/>
            <person name="Terry A."/>
            <person name="Torto-Alalibo T.A."/>
            <person name="Win J."/>
            <person name="Xu Z."/>
            <person name="Zhang H."/>
            <person name="Grigoriev I.V."/>
            <person name="Rokhsar D.S."/>
            <person name="Boore J.L."/>
        </authorList>
    </citation>
    <scope>NUCLEOTIDE SEQUENCE [LARGE SCALE GENOMIC DNA]</scope>
    <source>
        <strain evidence="10 11">P6497</strain>
    </source>
</reference>
<gene>
    <name evidence="10" type="ORF">PHYSODRAFT_341741</name>
</gene>
<evidence type="ECO:0000256" key="7">
    <source>
        <dbReference type="ARBA" id="ARBA00023180"/>
    </source>
</evidence>
<dbReference type="SMART" id="SM00020">
    <property type="entry name" value="Tryp_SPc"/>
    <property type="match status" value="1"/>
</dbReference>
<protein>
    <submittedName>
        <fullName evidence="10">Serine protease trypsin-like protein</fullName>
    </submittedName>
</protein>
<proteinExistence type="inferred from homology"/>
<dbReference type="InterPro" id="IPR009003">
    <property type="entry name" value="Peptidase_S1_PA"/>
</dbReference>